<accession>A0A8S2WLU8</accession>
<evidence type="ECO:0000313" key="1">
    <source>
        <dbReference type="EMBL" id="CAF4450260.1"/>
    </source>
</evidence>
<dbReference type="Proteomes" id="UP000682733">
    <property type="component" value="Unassembled WGS sequence"/>
</dbReference>
<organism evidence="1 2">
    <name type="scientific">Didymodactylos carnosus</name>
    <dbReference type="NCBI Taxonomy" id="1234261"/>
    <lineage>
        <taxon>Eukaryota</taxon>
        <taxon>Metazoa</taxon>
        <taxon>Spiralia</taxon>
        <taxon>Gnathifera</taxon>
        <taxon>Rotifera</taxon>
        <taxon>Eurotatoria</taxon>
        <taxon>Bdelloidea</taxon>
        <taxon>Philodinida</taxon>
        <taxon>Philodinidae</taxon>
        <taxon>Didymodactylos</taxon>
    </lineage>
</organism>
<gene>
    <name evidence="1" type="ORF">TMI583_LOCUS45793</name>
</gene>
<dbReference type="AlphaFoldDB" id="A0A8S2WLU8"/>
<name>A0A8S2WLU8_9BILA</name>
<sequence length="65" mass="7743">KKKNLDRQISVNEDLTEDNLTAYRYALQKLGKRSVYTLNGKVMYRDGVKRTRLIYTDQIDQLLDY</sequence>
<dbReference type="EMBL" id="CAJOBA010082909">
    <property type="protein sequence ID" value="CAF4450260.1"/>
    <property type="molecule type" value="Genomic_DNA"/>
</dbReference>
<comment type="caution">
    <text evidence="1">The sequence shown here is derived from an EMBL/GenBank/DDBJ whole genome shotgun (WGS) entry which is preliminary data.</text>
</comment>
<evidence type="ECO:0000313" key="2">
    <source>
        <dbReference type="Proteomes" id="UP000682733"/>
    </source>
</evidence>
<proteinExistence type="predicted"/>
<reference evidence="1" key="1">
    <citation type="submission" date="2021-02" db="EMBL/GenBank/DDBJ databases">
        <authorList>
            <person name="Nowell W R."/>
        </authorList>
    </citation>
    <scope>NUCLEOTIDE SEQUENCE</scope>
</reference>
<feature type="non-terminal residue" evidence="1">
    <location>
        <position position="1"/>
    </location>
</feature>
<protein>
    <submittedName>
        <fullName evidence="1">Uncharacterized protein</fullName>
    </submittedName>
</protein>